<dbReference type="EMBL" id="JAIWYP010000008">
    <property type="protein sequence ID" value="KAH3786511.1"/>
    <property type="molecule type" value="Genomic_DNA"/>
</dbReference>
<comment type="caution">
    <text evidence="1">The sequence shown here is derived from an EMBL/GenBank/DDBJ whole genome shotgun (WGS) entry which is preliminary data.</text>
</comment>
<evidence type="ECO:0000313" key="1">
    <source>
        <dbReference type="EMBL" id="KAH3786511.1"/>
    </source>
</evidence>
<protein>
    <submittedName>
        <fullName evidence="1">Uncharacterized protein</fullName>
    </submittedName>
</protein>
<dbReference type="AlphaFoldDB" id="A0A9D4EVD9"/>
<dbReference type="Proteomes" id="UP000828390">
    <property type="component" value="Unassembled WGS sequence"/>
</dbReference>
<reference evidence="1" key="2">
    <citation type="submission" date="2020-11" db="EMBL/GenBank/DDBJ databases">
        <authorList>
            <person name="McCartney M.A."/>
            <person name="Auch B."/>
            <person name="Kono T."/>
            <person name="Mallez S."/>
            <person name="Becker A."/>
            <person name="Gohl D.M."/>
            <person name="Silverstein K.A.T."/>
            <person name="Koren S."/>
            <person name="Bechman K.B."/>
            <person name="Herman A."/>
            <person name="Abrahante J.E."/>
            <person name="Garbe J."/>
        </authorList>
    </citation>
    <scope>NUCLEOTIDE SEQUENCE</scope>
    <source>
        <strain evidence="1">Duluth1</strain>
        <tissue evidence="1">Whole animal</tissue>
    </source>
</reference>
<keyword evidence="2" id="KW-1185">Reference proteome</keyword>
<gene>
    <name evidence="1" type="ORF">DPMN_164618</name>
</gene>
<proteinExistence type="predicted"/>
<reference evidence="1" key="1">
    <citation type="journal article" date="2019" name="bioRxiv">
        <title>The Genome of the Zebra Mussel, Dreissena polymorpha: A Resource for Invasive Species Research.</title>
        <authorList>
            <person name="McCartney M.A."/>
            <person name="Auch B."/>
            <person name="Kono T."/>
            <person name="Mallez S."/>
            <person name="Zhang Y."/>
            <person name="Obille A."/>
            <person name="Becker A."/>
            <person name="Abrahante J.E."/>
            <person name="Garbe J."/>
            <person name="Badalamenti J.P."/>
            <person name="Herman A."/>
            <person name="Mangelson H."/>
            <person name="Liachko I."/>
            <person name="Sullivan S."/>
            <person name="Sone E.D."/>
            <person name="Koren S."/>
            <person name="Silverstein K.A.T."/>
            <person name="Beckman K.B."/>
            <person name="Gohl D.M."/>
        </authorList>
    </citation>
    <scope>NUCLEOTIDE SEQUENCE</scope>
    <source>
        <strain evidence="1">Duluth1</strain>
        <tissue evidence="1">Whole animal</tissue>
    </source>
</reference>
<name>A0A9D4EVD9_DREPO</name>
<organism evidence="1 2">
    <name type="scientific">Dreissena polymorpha</name>
    <name type="common">Zebra mussel</name>
    <name type="synonym">Mytilus polymorpha</name>
    <dbReference type="NCBI Taxonomy" id="45954"/>
    <lineage>
        <taxon>Eukaryota</taxon>
        <taxon>Metazoa</taxon>
        <taxon>Spiralia</taxon>
        <taxon>Lophotrochozoa</taxon>
        <taxon>Mollusca</taxon>
        <taxon>Bivalvia</taxon>
        <taxon>Autobranchia</taxon>
        <taxon>Heteroconchia</taxon>
        <taxon>Euheterodonta</taxon>
        <taxon>Imparidentia</taxon>
        <taxon>Neoheterodontei</taxon>
        <taxon>Myida</taxon>
        <taxon>Dreissenoidea</taxon>
        <taxon>Dreissenidae</taxon>
        <taxon>Dreissena</taxon>
    </lineage>
</organism>
<evidence type="ECO:0000313" key="2">
    <source>
        <dbReference type="Proteomes" id="UP000828390"/>
    </source>
</evidence>
<sequence length="85" mass="9633">MPVTTENIFTLSLRECSLNAPKCANFEQLATEVELYAGQPHFFQVAFVKKLRKSPRPIPTSVPVPSSALACSKRYQSGLRRYYRP</sequence>
<accession>A0A9D4EVD9</accession>